<evidence type="ECO:0000313" key="2">
    <source>
        <dbReference type="Proteomes" id="UP000244937"/>
    </source>
</evidence>
<dbReference type="SUPFAM" id="SSF53756">
    <property type="entry name" value="UDP-Glycosyltransferase/glycogen phosphorylase"/>
    <property type="match status" value="1"/>
</dbReference>
<accession>A0A2S1SH48</accession>
<dbReference type="EMBL" id="CP029187">
    <property type="protein sequence ID" value="AWI25672.1"/>
    <property type="molecule type" value="Genomic_DNA"/>
</dbReference>
<dbReference type="AlphaFoldDB" id="A0A2S1SH48"/>
<dbReference type="Proteomes" id="UP000244937">
    <property type="component" value="Chromosome"/>
</dbReference>
<dbReference type="RefSeq" id="WP_108903458.1">
    <property type="nucleotide sequence ID" value="NZ_CP029187.1"/>
</dbReference>
<reference evidence="1 2" key="1">
    <citation type="submission" date="2018-05" db="EMBL/GenBank/DDBJ databases">
        <title>Genome sequencing of Flavobacterium sp. HYN0049.</title>
        <authorList>
            <person name="Yi H."/>
            <person name="Baek C."/>
        </authorList>
    </citation>
    <scope>NUCLEOTIDE SEQUENCE [LARGE SCALE GENOMIC DNA]</scope>
    <source>
        <strain evidence="1 2">HYN0049</strain>
    </source>
</reference>
<organism evidence="1 2">
    <name type="scientific">Flavobacterium pallidum</name>
    <dbReference type="NCBI Taxonomy" id="2172098"/>
    <lineage>
        <taxon>Bacteria</taxon>
        <taxon>Pseudomonadati</taxon>
        <taxon>Bacteroidota</taxon>
        <taxon>Flavobacteriia</taxon>
        <taxon>Flavobacteriales</taxon>
        <taxon>Flavobacteriaceae</taxon>
        <taxon>Flavobacterium</taxon>
    </lineage>
</organism>
<gene>
    <name evidence="1" type="ORF">HYN49_07035</name>
</gene>
<sequence length="461" mass="53315">MAKLGVVITDGVGFRNFILTDFIKEANKNFNQVVIYSFLPAEAYNDYKPDCKIVEMDVYSESFITWFFRKSKEVAHLRLHKNDNFGILDSYNINRSKSWNTRGLATRFIFAFTAVFHSERWILRFNRLQQLSLSKSELSRSFDEKIDEDNIDLLFFTHQRPPFIAPLIYQAERRKIKTASFIFSWDNLASKGRMAGNFDFYLVWSDLMKSELLQFYKSVNAKQIAVVGTPQFEPYVMDNFNMEKEAFFKLFGFDATLPVICFTCNDSSSKNDPLYIEDIADAIKAGQIKANLMVRTSPADVPRRFLYLKERYPFIYWNFPDWVLTRDKHAELWSQRVPSFHDIVLLKALLKYSDVSVNILSTIILDAFLFDTPAICPVYGDAEKGYGTIDKFLDYGHLRNVVKSKAVAIPATRQAFLNDIENALQNPESRLKEQQDFVAFEIGKPIHQTSARIAEVLSGLV</sequence>
<keyword evidence="2" id="KW-1185">Reference proteome</keyword>
<dbReference type="OrthoDB" id="913551at2"/>
<proteinExistence type="predicted"/>
<name>A0A2S1SH48_9FLAO</name>
<evidence type="ECO:0000313" key="1">
    <source>
        <dbReference type="EMBL" id="AWI25672.1"/>
    </source>
</evidence>
<evidence type="ECO:0008006" key="3">
    <source>
        <dbReference type="Google" id="ProtNLM"/>
    </source>
</evidence>
<protein>
    <recommendedName>
        <fullName evidence="3">UDP-glycosyltransferase</fullName>
    </recommendedName>
</protein>
<dbReference type="KEGG" id="fpal:HYN49_07035"/>